<dbReference type="InterPro" id="IPR035919">
    <property type="entry name" value="EAL_sf"/>
</dbReference>
<dbReference type="CDD" id="cd01948">
    <property type="entry name" value="EAL"/>
    <property type="match status" value="1"/>
</dbReference>
<sequence length="121" mass="13521">MHALKEFGITLFIDDFGTGYSSLSYLKRFPFDWLKIDRSFITEIACNTEDAAIVEAISTLTQNLGIGLVAEDVENINQATLLKEYGRNEMQGYYYSGPFGPNHPASVIILQYSLMSPTKIA</sequence>
<gene>
    <name evidence="2" type="ORF">SAMN05216325_10167</name>
</gene>
<dbReference type="Proteomes" id="UP000199459">
    <property type="component" value="Unassembled WGS sequence"/>
</dbReference>
<evidence type="ECO:0000313" key="3">
    <source>
        <dbReference type="Proteomes" id="UP000199459"/>
    </source>
</evidence>
<reference evidence="2 3" key="1">
    <citation type="submission" date="2016-10" db="EMBL/GenBank/DDBJ databases">
        <authorList>
            <person name="de Groot N.N."/>
        </authorList>
    </citation>
    <scope>NUCLEOTIDE SEQUENCE [LARGE SCALE GENOMIC DNA]</scope>
    <source>
        <strain evidence="2 3">Nm22</strain>
    </source>
</reference>
<dbReference type="InterPro" id="IPR050706">
    <property type="entry name" value="Cyclic-di-GMP_PDE-like"/>
</dbReference>
<protein>
    <submittedName>
        <fullName evidence="2">EAL domain-containing protein</fullName>
    </submittedName>
</protein>
<evidence type="ECO:0000313" key="2">
    <source>
        <dbReference type="EMBL" id="SEM68129.1"/>
    </source>
</evidence>
<dbReference type="PROSITE" id="PS50883">
    <property type="entry name" value="EAL"/>
    <property type="match status" value="1"/>
</dbReference>
<dbReference type="SMART" id="SM00052">
    <property type="entry name" value="EAL"/>
    <property type="match status" value="1"/>
</dbReference>
<name>A0A1H8AEA1_9PROT</name>
<dbReference type="InterPro" id="IPR001633">
    <property type="entry name" value="EAL_dom"/>
</dbReference>
<dbReference type="GO" id="GO:0071111">
    <property type="term" value="F:cyclic-guanylate-specific phosphodiesterase activity"/>
    <property type="evidence" value="ECO:0007669"/>
    <property type="project" value="InterPro"/>
</dbReference>
<dbReference type="RefSeq" id="WP_090626910.1">
    <property type="nucleotide sequence ID" value="NZ_FOCP01000001.1"/>
</dbReference>
<dbReference type="Gene3D" id="3.20.20.450">
    <property type="entry name" value="EAL domain"/>
    <property type="match status" value="1"/>
</dbReference>
<evidence type="ECO:0000259" key="1">
    <source>
        <dbReference type="PROSITE" id="PS50883"/>
    </source>
</evidence>
<proteinExistence type="predicted"/>
<organism evidence="2 3">
    <name type="scientific">Nitrosomonas marina</name>
    <dbReference type="NCBI Taxonomy" id="917"/>
    <lineage>
        <taxon>Bacteria</taxon>
        <taxon>Pseudomonadati</taxon>
        <taxon>Pseudomonadota</taxon>
        <taxon>Betaproteobacteria</taxon>
        <taxon>Nitrosomonadales</taxon>
        <taxon>Nitrosomonadaceae</taxon>
        <taxon>Nitrosomonas</taxon>
    </lineage>
</organism>
<accession>A0A1H8AEA1</accession>
<dbReference type="Pfam" id="PF00563">
    <property type="entry name" value="EAL"/>
    <property type="match status" value="1"/>
</dbReference>
<feature type="domain" description="EAL" evidence="1">
    <location>
        <begin position="1"/>
        <end position="112"/>
    </location>
</feature>
<dbReference type="SUPFAM" id="SSF141868">
    <property type="entry name" value="EAL domain-like"/>
    <property type="match status" value="1"/>
</dbReference>
<dbReference type="OrthoDB" id="9813903at2"/>
<dbReference type="STRING" id="917.SAMN05216326_11251"/>
<dbReference type="EMBL" id="FOCP01000001">
    <property type="protein sequence ID" value="SEM68129.1"/>
    <property type="molecule type" value="Genomic_DNA"/>
</dbReference>
<dbReference type="PANTHER" id="PTHR33121:SF70">
    <property type="entry name" value="SIGNALING PROTEIN YKOW"/>
    <property type="match status" value="1"/>
</dbReference>
<dbReference type="AlphaFoldDB" id="A0A1H8AEA1"/>
<dbReference type="PANTHER" id="PTHR33121">
    <property type="entry name" value="CYCLIC DI-GMP PHOSPHODIESTERASE PDEF"/>
    <property type="match status" value="1"/>
</dbReference>